<accession>A0A7J7K8D9</accession>
<keyword evidence="2" id="KW-1185">Reference proteome</keyword>
<dbReference type="EMBL" id="VXIV02001210">
    <property type="protein sequence ID" value="KAF6033888.1"/>
    <property type="molecule type" value="Genomic_DNA"/>
</dbReference>
<proteinExistence type="predicted"/>
<dbReference type="AlphaFoldDB" id="A0A7J7K8D9"/>
<reference evidence="1" key="1">
    <citation type="submission" date="2020-06" db="EMBL/GenBank/DDBJ databases">
        <title>Draft genome of Bugula neritina, a colonial animal packing powerful symbionts and potential medicines.</title>
        <authorList>
            <person name="Rayko M."/>
        </authorList>
    </citation>
    <scope>NUCLEOTIDE SEQUENCE [LARGE SCALE GENOMIC DNA]</scope>
    <source>
        <strain evidence="1">Kwan_BN1</strain>
    </source>
</reference>
<name>A0A7J7K8D9_BUGNE</name>
<evidence type="ECO:0000313" key="1">
    <source>
        <dbReference type="EMBL" id="KAF6033888.1"/>
    </source>
</evidence>
<sequence length="68" mass="7745">MTQVVKPYFTCLLQLFLTLHLFLPTSPLMIGSFNVKTFGLSKLRNQLVMGYIEQVCVTGIVCGMKLYR</sequence>
<organism evidence="1 2">
    <name type="scientific">Bugula neritina</name>
    <name type="common">Brown bryozoan</name>
    <name type="synonym">Sertularia neritina</name>
    <dbReference type="NCBI Taxonomy" id="10212"/>
    <lineage>
        <taxon>Eukaryota</taxon>
        <taxon>Metazoa</taxon>
        <taxon>Spiralia</taxon>
        <taxon>Lophotrochozoa</taxon>
        <taxon>Bryozoa</taxon>
        <taxon>Gymnolaemata</taxon>
        <taxon>Cheilostomatida</taxon>
        <taxon>Flustrina</taxon>
        <taxon>Buguloidea</taxon>
        <taxon>Bugulidae</taxon>
        <taxon>Bugula</taxon>
    </lineage>
</organism>
<gene>
    <name evidence="1" type="ORF">EB796_007802</name>
</gene>
<evidence type="ECO:0000313" key="2">
    <source>
        <dbReference type="Proteomes" id="UP000593567"/>
    </source>
</evidence>
<dbReference type="Proteomes" id="UP000593567">
    <property type="component" value="Unassembled WGS sequence"/>
</dbReference>
<protein>
    <submittedName>
        <fullName evidence="1">DNASE1</fullName>
    </submittedName>
</protein>
<comment type="caution">
    <text evidence="1">The sequence shown here is derived from an EMBL/GenBank/DDBJ whole genome shotgun (WGS) entry which is preliminary data.</text>
</comment>